<keyword evidence="2" id="KW-0378">Hydrolase</keyword>
<comment type="caution">
    <text evidence="2">Lacks conserved residue(s) required for the propagation of feature annotation.</text>
</comment>
<dbReference type="InterPro" id="IPR016035">
    <property type="entry name" value="Acyl_Trfase/lysoPLipase"/>
</dbReference>
<evidence type="ECO:0000313" key="5">
    <source>
        <dbReference type="Proteomes" id="UP001595557"/>
    </source>
</evidence>
<feature type="domain" description="PNPLA" evidence="3">
    <location>
        <begin position="52"/>
        <end position="228"/>
    </location>
</feature>
<accession>A0ABV7IGU8</accession>
<dbReference type="Proteomes" id="UP001595557">
    <property type="component" value="Unassembled WGS sequence"/>
</dbReference>
<name>A0ABV7IGU8_9RHOB</name>
<evidence type="ECO:0000259" key="3">
    <source>
        <dbReference type="PROSITE" id="PS51635"/>
    </source>
</evidence>
<reference evidence="5" key="1">
    <citation type="journal article" date="2019" name="Int. J. Syst. Evol. Microbiol.">
        <title>The Global Catalogue of Microorganisms (GCM) 10K type strain sequencing project: providing services to taxonomists for standard genome sequencing and annotation.</title>
        <authorList>
            <consortium name="The Broad Institute Genomics Platform"/>
            <consortium name="The Broad Institute Genome Sequencing Center for Infectious Disease"/>
            <person name="Wu L."/>
            <person name="Ma J."/>
        </authorList>
    </citation>
    <scope>NUCLEOTIDE SEQUENCE [LARGE SCALE GENOMIC DNA]</scope>
    <source>
        <strain evidence="5">KCTC 52239</strain>
    </source>
</reference>
<feature type="active site" description="Proton acceptor" evidence="2">
    <location>
        <position position="215"/>
    </location>
</feature>
<dbReference type="RefSeq" id="WP_207472206.1">
    <property type="nucleotide sequence ID" value="NZ_JAFNAW010000130.1"/>
</dbReference>
<comment type="caution">
    <text evidence="4">The sequence shown here is derived from an EMBL/GenBank/DDBJ whole genome shotgun (WGS) entry which is preliminary data.</text>
</comment>
<sequence>MTVNPVRVKHAPREQLTETWRKSLPKWIRKPSHFVVFIQIWKMKEGDAMKVLSISGGGFQALYGVLILEELEARQGPLKHAFDIFCGSSAGAIVATAAATGVPMSELRDGFIQRGAEAFRRRRIVNPRNLLRLFSAARYETAPLAALIGELAGEARFRDLERTLAVTATRLNDGAAVLFEPRSHGDVLIREAVMASTAAPTMFPAVPVGGVLHADGGIFANAPDLLALELALRSGADAAKVSMLSLGSMNACPPLGEPVDPDMGVLDWLRGNRIFRTMIGAQAQVTSRMMKGLLGDRYLRIDADPNFPLRSDVALDKADGKAVAAAIMAANLSMPELDAWTPLGRKVRLVQ</sequence>
<keyword evidence="2" id="KW-0442">Lipid degradation</keyword>
<dbReference type="PROSITE" id="PS51635">
    <property type="entry name" value="PNPLA"/>
    <property type="match status" value="1"/>
</dbReference>
<evidence type="ECO:0000313" key="4">
    <source>
        <dbReference type="EMBL" id="MFC3169589.1"/>
    </source>
</evidence>
<feature type="short sequence motif" description="GXSXG" evidence="2">
    <location>
        <begin position="87"/>
        <end position="91"/>
    </location>
</feature>
<dbReference type="InterPro" id="IPR002641">
    <property type="entry name" value="PNPLA_dom"/>
</dbReference>
<dbReference type="PANTHER" id="PTHR24138:SF10">
    <property type="entry name" value="PHOSPHOLIPASE A2"/>
    <property type="match status" value="1"/>
</dbReference>
<protein>
    <submittedName>
        <fullName evidence="4">Patatin-like phospholipase family protein</fullName>
    </submittedName>
</protein>
<dbReference type="Pfam" id="PF01734">
    <property type="entry name" value="Patatin"/>
    <property type="match status" value="1"/>
</dbReference>
<organism evidence="4 5">
    <name type="scientific">Paracoccus fontiphilus</name>
    <dbReference type="NCBI Taxonomy" id="1815556"/>
    <lineage>
        <taxon>Bacteria</taxon>
        <taxon>Pseudomonadati</taxon>
        <taxon>Pseudomonadota</taxon>
        <taxon>Alphaproteobacteria</taxon>
        <taxon>Rhodobacterales</taxon>
        <taxon>Paracoccaceae</taxon>
        <taxon>Paracoccus</taxon>
    </lineage>
</organism>
<dbReference type="PANTHER" id="PTHR24138">
    <property type="entry name" value="INTRACELLLAR PHOSPHOLIPASE A FAMILY"/>
    <property type="match status" value="1"/>
</dbReference>
<dbReference type="SUPFAM" id="SSF52151">
    <property type="entry name" value="FabD/lysophospholipase-like"/>
    <property type="match status" value="1"/>
</dbReference>
<evidence type="ECO:0000256" key="1">
    <source>
        <dbReference type="ARBA" id="ARBA00023098"/>
    </source>
</evidence>
<feature type="short sequence motif" description="DGA/G" evidence="2">
    <location>
        <begin position="215"/>
        <end position="217"/>
    </location>
</feature>
<evidence type="ECO:0000256" key="2">
    <source>
        <dbReference type="PROSITE-ProRule" id="PRU01161"/>
    </source>
</evidence>
<keyword evidence="5" id="KW-1185">Reference proteome</keyword>
<gene>
    <name evidence="4" type="ORF">ACFOD7_16175</name>
</gene>
<keyword evidence="1 2" id="KW-0443">Lipid metabolism</keyword>
<feature type="active site" description="Nucleophile" evidence="2">
    <location>
        <position position="89"/>
    </location>
</feature>
<dbReference type="InterPro" id="IPR047156">
    <property type="entry name" value="Teg/CotR/CapV-like"/>
</dbReference>
<proteinExistence type="predicted"/>
<dbReference type="EMBL" id="JBHRTE010000077">
    <property type="protein sequence ID" value="MFC3169589.1"/>
    <property type="molecule type" value="Genomic_DNA"/>
</dbReference>
<dbReference type="Gene3D" id="3.40.1090.10">
    <property type="entry name" value="Cytosolic phospholipase A2 catalytic domain"/>
    <property type="match status" value="1"/>
</dbReference>